<dbReference type="GO" id="GO:0034244">
    <property type="term" value="P:negative regulation of transcription elongation by RNA polymerase II"/>
    <property type="evidence" value="ECO:0007669"/>
    <property type="project" value="TreeGrafter"/>
</dbReference>
<sequence>MEEKRLLGPRAGEKIRDILGKQMPMDAINQIKEQNGLKDSNTTTTLFMHVHVLLLQFLHLHTPQRTPHGLLPRDSYDSVLLPSFVFFIPWRFVLLLPGIDAIYPLLDHHGKSRYEVHSNCMRALKSKLLQKLETAPMDDARVDAALESMLPYLDVADLQELPLALLGRFPEKMTKDIINKIGASEDLFKIAPKEVKRRIWLSNPGKFRRDIVPIVKAYSSDPDIIRLAKEMRFEVPAPVITQRRSHPSIKQLLDVVGGKIELYDYIGSHLRSLFIQTNEAIYCTLRFDLLMAMHEADLGSITKVDPCHELVWNLDACNRTMSMDDRRVENIRKFFDRVNRDDPVHGDIAMILNDPFTSNMIASRLLVLLNEATQSGRVAHSDSTLVWTATMLHLGSHARKIVQQQRFRIPKVEASVLEKFMTTMTNCILDDTLGMLKQDMDESVEYEEVKFTEENLAALDDSEVARKLLCHYILDKLANNDIHALTRTLPTILASLQRNSPYDYLSPTVDTLHVCYQSFFHSFLGMLLRQVQLSRFLQYRKWQNVIMSEFLLPAAAIDSSVHEQTIEFLLEAFRLVASSGRAGPLGDVFLGLGRWIETLFVNRPVASISEEKNVELREMYAKIVAEAAMLSGGRYKIKPEDIPNVLAYVQSVWERQESKMDTSA</sequence>
<comment type="caution">
    <text evidence="1">The sequence shown here is derived from an EMBL/GenBank/DDBJ whole genome shotgun (WGS) entry which is preliminary data.</text>
</comment>
<reference evidence="1" key="1">
    <citation type="submission" date="2021-07" db="EMBL/GenBank/DDBJ databases">
        <title>Draft genome of Mortierella alpina, strain LL118, isolated from an aspen leaf litter sample.</title>
        <authorList>
            <person name="Yang S."/>
            <person name="Vinatzer B.A."/>
        </authorList>
    </citation>
    <scope>NUCLEOTIDE SEQUENCE</scope>
    <source>
        <strain evidence="1">LL118</strain>
    </source>
</reference>
<dbReference type="EMBL" id="JAIFTL010000061">
    <property type="protein sequence ID" value="KAG9324620.1"/>
    <property type="molecule type" value="Genomic_DNA"/>
</dbReference>
<proteinExistence type="predicted"/>
<dbReference type="GO" id="GO:0032021">
    <property type="term" value="C:NELF complex"/>
    <property type="evidence" value="ECO:0007669"/>
    <property type="project" value="TreeGrafter"/>
</dbReference>
<accession>A0A9P8A6R5</accession>
<dbReference type="AlphaFoldDB" id="A0A9P8A6R5"/>
<dbReference type="InterPro" id="IPR010405">
    <property type="entry name" value="COBRA1"/>
</dbReference>
<dbReference type="Pfam" id="PF06209">
    <property type="entry name" value="COBRA1"/>
    <property type="match status" value="1"/>
</dbReference>
<dbReference type="PANTHER" id="PTHR13503">
    <property type="entry name" value="NEGATIVE ELONGATION FACTOR COMPLEX MEMBER B"/>
    <property type="match status" value="1"/>
</dbReference>
<organism evidence="1 2">
    <name type="scientific">Mortierella alpina</name>
    <name type="common">Oleaginous fungus</name>
    <name type="synonym">Mortierella renispora</name>
    <dbReference type="NCBI Taxonomy" id="64518"/>
    <lineage>
        <taxon>Eukaryota</taxon>
        <taxon>Fungi</taxon>
        <taxon>Fungi incertae sedis</taxon>
        <taxon>Mucoromycota</taxon>
        <taxon>Mortierellomycotina</taxon>
        <taxon>Mortierellomycetes</taxon>
        <taxon>Mortierellales</taxon>
        <taxon>Mortierellaceae</taxon>
        <taxon>Mortierella</taxon>
    </lineage>
</organism>
<evidence type="ECO:0000313" key="1">
    <source>
        <dbReference type="EMBL" id="KAG9324620.1"/>
    </source>
</evidence>
<dbReference type="PANTHER" id="PTHR13503:SF3">
    <property type="entry name" value="NEGATIVE ELONGATION FACTOR B"/>
    <property type="match status" value="1"/>
</dbReference>
<protein>
    <submittedName>
        <fullName evidence="1">Uncharacterized protein</fullName>
    </submittedName>
</protein>
<dbReference type="Proteomes" id="UP000717515">
    <property type="component" value="Unassembled WGS sequence"/>
</dbReference>
<gene>
    <name evidence="1" type="ORF">KVV02_007190</name>
</gene>
<name>A0A9P8A6R5_MORAP</name>
<evidence type="ECO:0000313" key="2">
    <source>
        <dbReference type="Proteomes" id="UP000717515"/>
    </source>
</evidence>